<proteinExistence type="predicted"/>
<dbReference type="GO" id="GO:0046983">
    <property type="term" value="F:protein dimerization activity"/>
    <property type="evidence" value="ECO:0007669"/>
    <property type="project" value="InterPro"/>
</dbReference>
<dbReference type="AlphaFoldDB" id="A0A7C8P418"/>
<dbReference type="GO" id="GO:0045944">
    <property type="term" value="P:positive regulation of transcription by RNA polymerase II"/>
    <property type="evidence" value="ECO:0007669"/>
    <property type="project" value="UniProtKB-ARBA"/>
</dbReference>
<name>A0A7C8P418_ORBOL</name>
<comment type="caution">
    <text evidence="1">The sequence shown here is derived from an EMBL/GenBank/DDBJ whole genome shotgun (WGS) entry which is preliminary data.</text>
</comment>
<sequence>MPPKRKERSDEIISISNFNERESARKKRQYETRSQGLMKKAHELALLTESVVHIYISVPGMLGKYQVFLSDLEDKGQTASLQLKLSPDQIYGEIKGPNDFLTVKQRVAIDLDLNPLRRADSREQDSENGEPLGRFQGEVEVFKEQKRLEEIIRTYHEDQREPQIKSEDPGEVFDCTQRRQAPQLSEEKQGNERKRSVNLAKLETADDIRLDHIDMQIPFTKQHYMPTLDFNVK</sequence>
<reference evidence="1 2" key="1">
    <citation type="submission" date="2019-06" db="EMBL/GenBank/DDBJ databases">
        <authorList>
            <person name="Palmer J.M."/>
        </authorList>
    </citation>
    <scope>NUCLEOTIDE SEQUENCE [LARGE SCALE GENOMIC DNA]</scope>
    <source>
        <strain evidence="1 2">TWF703</strain>
    </source>
</reference>
<evidence type="ECO:0000313" key="1">
    <source>
        <dbReference type="EMBL" id="KAF3147190.1"/>
    </source>
</evidence>
<dbReference type="EMBL" id="WIQZ01000001">
    <property type="protein sequence ID" value="KAF3147190.1"/>
    <property type="molecule type" value="Genomic_DNA"/>
</dbReference>
<evidence type="ECO:0000313" key="2">
    <source>
        <dbReference type="Proteomes" id="UP000480548"/>
    </source>
</evidence>
<dbReference type="GO" id="GO:0003677">
    <property type="term" value="F:DNA binding"/>
    <property type="evidence" value="ECO:0007669"/>
    <property type="project" value="InterPro"/>
</dbReference>
<organism evidence="1 2">
    <name type="scientific">Orbilia oligospora</name>
    <name type="common">Nematode-trapping fungus</name>
    <name type="synonym">Arthrobotrys oligospora</name>
    <dbReference type="NCBI Taxonomy" id="2813651"/>
    <lineage>
        <taxon>Eukaryota</taxon>
        <taxon>Fungi</taxon>
        <taxon>Dikarya</taxon>
        <taxon>Ascomycota</taxon>
        <taxon>Pezizomycotina</taxon>
        <taxon>Orbiliomycetes</taxon>
        <taxon>Orbiliales</taxon>
        <taxon>Orbiliaceae</taxon>
        <taxon>Orbilia</taxon>
    </lineage>
</organism>
<protein>
    <submittedName>
        <fullName evidence="1">Uncharacterized protein</fullName>
    </submittedName>
</protein>
<gene>
    <name evidence="1" type="ORF">TWF703_000030</name>
</gene>
<dbReference type="Proteomes" id="UP000480548">
    <property type="component" value="Unassembled WGS sequence"/>
</dbReference>
<accession>A0A7C8P418</accession>
<dbReference type="InterPro" id="IPR036879">
    <property type="entry name" value="TF_MADSbox_sf"/>
</dbReference>
<dbReference type="SUPFAM" id="SSF55455">
    <property type="entry name" value="SRF-like"/>
    <property type="match status" value="1"/>
</dbReference>